<keyword evidence="6 12" id="KW-0547">Nucleotide-binding</keyword>
<dbReference type="AlphaFoldDB" id="A0A3R7LXZ4"/>
<keyword evidence="9 12" id="KW-0238">DNA-binding</keyword>
<gene>
    <name evidence="16" type="ORF">C7M84_014339</name>
</gene>
<feature type="compositionally biased region" description="Basic and acidic residues" evidence="13">
    <location>
        <begin position="234"/>
        <end position="253"/>
    </location>
</feature>
<comment type="function">
    <text evidence="12">Component of the origin recognition complex (ORC) that binds origins of replication. DNA-binding is ATP-dependent, however specific DNA sequences that define origins of replication have not been identified so far. ORC is required to assemble the pre-replication complex necessary to initiate DNA replication.</text>
</comment>
<keyword evidence="4 12" id="KW-0235">DNA replication</keyword>
<feature type="region of interest" description="Disordered" evidence="13">
    <location>
        <begin position="209"/>
        <end position="255"/>
    </location>
</feature>
<evidence type="ECO:0000256" key="1">
    <source>
        <dbReference type="ARBA" id="ARBA00004123"/>
    </source>
</evidence>
<dbReference type="CDD" id="cd08768">
    <property type="entry name" value="Cdc6_C"/>
    <property type="match status" value="1"/>
</dbReference>
<evidence type="ECO:0000256" key="11">
    <source>
        <dbReference type="PROSITE-ProRule" id="PRU00042"/>
    </source>
</evidence>
<dbReference type="Gene3D" id="2.30.30.490">
    <property type="match status" value="1"/>
</dbReference>
<name>A0A3R7LXZ4_PENVA</name>
<evidence type="ECO:0000256" key="4">
    <source>
        <dbReference type="ARBA" id="ARBA00022705"/>
    </source>
</evidence>
<keyword evidence="5" id="KW-0479">Metal-binding</keyword>
<dbReference type="Pfam" id="PF17872">
    <property type="entry name" value="AAA_lid_10"/>
    <property type="match status" value="1"/>
</dbReference>
<feature type="region of interest" description="Disordered" evidence="13">
    <location>
        <begin position="522"/>
        <end position="582"/>
    </location>
</feature>
<evidence type="ECO:0000256" key="9">
    <source>
        <dbReference type="ARBA" id="ARBA00023125"/>
    </source>
</evidence>
<dbReference type="GO" id="GO:0008270">
    <property type="term" value="F:zinc ion binding"/>
    <property type="evidence" value="ECO:0007669"/>
    <property type="project" value="UniProtKB-KW"/>
</dbReference>
<dbReference type="Pfam" id="PF01426">
    <property type="entry name" value="BAH"/>
    <property type="match status" value="1"/>
</dbReference>
<feature type="compositionally biased region" description="Polar residues" evidence="13">
    <location>
        <begin position="452"/>
        <end position="467"/>
    </location>
</feature>
<sequence>MTLSARIRNKILGKKETKQFMWIGHPVEASRKERNQRDRTFYRGFQLGKLTVYEGDCVLVRNADSFDPDSPDGCDIAKIVRCYDSGNKRDNRRVIVKWYSRVTDINKSKLRTIPEGVPAIDTGIEVVREDRAFETDVDAESILHMCHVEEVATEVDPASVPKTTKCPGPFFVCRFSFGGKNPRFYPLEDPGSSQPTVNRHTARRSLANDLTNLKSNTPSATARAQVTPQKKRGKENAPRTPKSERKATSRDCSPDIEFQGESAKFELLRNNITIKLKRVELKPGLLENNNVPKSLKRQASDSDFSVQNKRLRPESNSSATHTPKDERLSRVISDENMTRVERQTGSGRKLKIVCYRKLNDGNIDKDGNITPMSPEFKAAQKSKKSPDIKSPGKAENCLSPISLMSPKEKIDSIKQVGKVRALKDTEITDLLGSDSEAESELVDLDSEDDIPKSTSSKPTVKQATRVSQKAKKVIDFDTEDLPFPDELKTPKKTPRRPKSKSTTKKRFECRECGERFETRRDLKEHDEDEHEDFEPIVKKRGRPKRQIKTETPSKTPSKTSRRQSATPGMPSRQGPVKHPQTPLEKARENLHVSAVPESLPCRENEFQEIYSFVEGKLFDGTGGCMYISGVPGTGKTATVREVVRLLQECSQGGDLPGFTYLEVNAMRLTEPHQLWVQVWKGLTGNKVTADHASSLLEKRFSTPAPRREPTLLLVDELDLLWTRKQDVMYNLFDWPCRPGSKLIVVAIANTMDLPERIMINRVASRLGLTRMTFQPYTHKQLQEIVLSRLLGINAFDPDAVQLVARKVAAVSGDARRALDICRRATEIAETKTMPPSPMKSPMKSPVKRNALVGMLHVDQALKEMFTSPKITAIRSCSLMEKNVLRAVVSEFLRTGLEEAVFVRVLDQYNSLCRFDGVEPSTMSEVMCIVNRLTSQRLILTEHSRNDLNLRLRLNISTDDVNYALQSS</sequence>
<feature type="domain" description="C2H2-type" evidence="14">
    <location>
        <begin position="507"/>
        <end position="535"/>
    </location>
</feature>
<dbReference type="FunFam" id="1.10.8.60:FF:000062">
    <property type="entry name" value="Origin recognition complex subunit 1"/>
    <property type="match status" value="1"/>
</dbReference>
<dbReference type="InterPro" id="IPR015163">
    <property type="entry name" value="Cdc6_C"/>
</dbReference>
<feature type="compositionally biased region" description="Acidic residues" evidence="13">
    <location>
        <begin position="435"/>
        <end position="448"/>
    </location>
</feature>
<comment type="similarity">
    <text evidence="2 12">Belongs to the ORC1 family.</text>
</comment>
<dbReference type="SMART" id="SM01074">
    <property type="entry name" value="Cdc6_C"/>
    <property type="match status" value="1"/>
</dbReference>
<keyword evidence="8" id="KW-0460">Magnesium</keyword>
<dbReference type="SUPFAM" id="SSF52540">
    <property type="entry name" value="P-loop containing nucleoside triphosphate hydrolases"/>
    <property type="match status" value="1"/>
</dbReference>
<feature type="region of interest" description="Disordered" evidence="13">
    <location>
        <begin position="288"/>
        <end position="326"/>
    </location>
</feature>
<feature type="compositionally biased region" description="Low complexity" evidence="13">
    <location>
        <begin position="549"/>
        <end position="558"/>
    </location>
</feature>
<dbReference type="GO" id="GO:0016887">
    <property type="term" value="F:ATP hydrolysis activity"/>
    <property type="evidence" value="ECO:0007669"/>
    <property type="project" value="InterPro"/>
</dbReference>
<dbReference type="PROSITE" id="PS51038">
    <property type="entry name" value="BAH"/>
    <property type="match status" value="1"/>
</dbReference>
<evidence type="ECO:0000256" key="12">
    <source>
        <dbReference type="RuleBase" id="RU365058"/>
    </source>
</evidence>
<dbReference type="PROSITE" id="PS00028">
    <property type="entry name" value="ZINC_FINGER_C2H2_1"/>
    <property type="match status" value="1"/>
</dbReference>
<proteinExistence type="inferred from homology"/>
<dbReference type="FunFam" id="3.40.50.300:FF:000199">
    <property type="entry name" value="Origin recognition complex subunit 1"/>
    <property type="match status" value="1"/>
</dbReference>
<comment type="subunit">
    <text evidence="12">ORC is composed of six subunits.</text>
</comment>
<dbReference type="SUPFAM" id="SSF46785">
    <property type="entry name" value="Winged helix' DNA-binding domain"/>
    <property type="match status" value="1"/>
</dbReference>
<evidence type="ECO:0000259" key="15">
    <source>
        <dbReference type="PROSITE" id="PS51038"/>
    </source>
</evidence>
<dbReference type="InterPro" id="IPR036390">
    <property type="entry name" value="WH_DNA-bd_sf"/>
</dbReference>
<protein>
    <recommendedName>
        <fullName evidence="3 12">Origin recognition complex subunit 1</fullName>
    </recommendedName>
</protein>
<dbReference type="GO" id="GO:0003682">
    <property type="term" value="F:chromatin binding"/>
    <property type="evidence" value="ECO:0007669"/>
    <property type="project" value="InterPro"/>
</dbReference>
<keyword evidence="17" id="KW-1185">Reference proteome</keyword>
<dbReference type="Gene3D" id="3.40.50.300">
    <property type="entry name" value="P-loop containing nucleotide triphosphate hydrolases"/>
    <property type="match status" value="1"/>
</dbReference>
<evidence type="ECO:0000256" key="13">
    <source>
        <dbReference type="SAM" id="MobiDB-lite"/>
    </source>
</evidence>
<accession>A0A3R7LXZ4</accession>
<dbReference type="InterPro" id="IPR050311">
    <property type="entry name" value="ORC1/CDC6"/>
</dbReference>
<dbReference type="PROSITE" id="PS50157">
    <property type="entry name" value="ZINC_FINGER_C2H2_2"/>
    <property type="match status" value="1"/>
</dbReference>
<dbReference type="Pfam" id="PF00004">
    <property type="entry name" value="AAA"/>
    <property type="match status" value="1"/>
</dbReference>
<comment type="subcellular location">
    <subcellularLocation>
        <location evidence="1 12">Nucleus</location>
    </subcellularLocation>
</comment>
<keyword evidence="7 12" id="KW-0067">ATP-binding</keyword>
<keyword evidence="11" id="KW-0863">Zinc-finger</keyword>
<feature type="compositionally biased region" description="Polar residues" evidence="13">
    <location>
        <begin position="209"/>
        <end position="228"/>
    </location>
</feature>
<feature type="region of interest" description="Disordered" evidence="13">
    <location>
        <begin position="376"/>
        <end position="399"/>
    </location>
</feature>
<dbReference type="InterPro" id="IPR013087">
    <property type="entry name" value="Znf_C2H2_type"/>
</dbReference>
<dbReference type="GO" id="GO:0005664">
    <property type="term" value="C:nuclear origin of replication recognition complex"/>
    <property type="evidence" value="ECO:0007669"/>
    <property type="project" value="TreeGrafter"/>
</dbReference>
<evidence type="ECO:0000256" key="2">
    <source>
        <dbReference type="ARBA" id="ARBA00008398"/>
    </source>
</evidence>
<dbReference type="InterPro" id="IPR003959">
    <property type="entry name" value="ATPase_AAA_core"/>
</dbReference>
<dbReference type="InterPro" id="IPR003593">
    <property type="entry name" value="AAA+_ATPase"/>
</dbReference>
<dbReference type="GO" id="GO:0006270">
    <property type="term" value="P:DNA replication initiation"/>
    <property type="evidence" value="ECO:0007669"/>
    <property type="project" value="TreeGrafter"/>
</dbReference>
<dbReference type="PANTHER" id="PTHR10763:SF23">
    <property type="entry name" value="ORIGIN RECOGNITION COMPLEX SUBUNIT 1"/>
    <property type="match status" value="1"/>
</dbReference>
<dbReference type="EMBL" id="QCYY01002799">
    <property type="protein sequence ID" value="ROT67570.1"/>
    <property type="molecule type" value="Genomic_DNA"/>
</dbReference>
<keyword evidence="10 12" id="KW-0539">Nucleus</keyword>
<dbReference type="Proteomes" id="UP000283509">
    <property type="component" value="Unassembled WGS sequence"/>
</dbReference>
<evidence type="ECO:0000256" key="8">
    <source>
        <dbReference type="ARBA" id="ARBA00022842"/>
    </source>
</evidence>
<dbReference type="GO" id="GO:0033314">
    <property type="term" value="P:mitotic DNA replication checkpoint signaling"/>
    <property type="evidence" value="ECO:0007669"/>
    <property type="project" value="TreeGrafter"/>
</dbReference>
<dbReference type="STRING" id="6689.A0A3R7LXZ4"/>
<dbReference type="InterPro" id="IPR027417">
    <property type="entry name" value="P-loop_NTPase"/>
</dbReference>
<keyword evidence="11" id="KW-0862">Zinc</keyword>
<dbReference type="SMART" id="SM00382">
    <property type="entry name" value="AAA"/>
    <property type="match status" value="1"/>
</dbReference>
<evidence type="ECO:0000256" key="5">
    <source>
        <dbReference type="ARBA" id="ARBA00022723"/>
    </source>
</evidence>
<organism evidence="16 17">
    <name type="scientific">Penaeus vannamei</name>
    <name type="common">Whiteleg shrimp</name>
    <name type="synonym">Litopenaeus vannamei</name>
    <dbReference type="NCBI Taxonomy" id="6689"/>
    <lineage>
        <taxon>Eukaryota</taxon>
        <taxon>Metazoa</taxon>
        <taxon>Ecdysozoa</taxon>
        <taxon>Arthropoda</taxon>
        <taxon>Crustacea</taxon>
        <taxon>Multicrustacea</taxon>
        <taxon>Malacostraca</taxon>
        <taxon>Eumalacostraca</taxon>
        <taxon>Eucarida</taxon>
        <taxon>Decapoda</taxon>
        <taxon>Dendrobranchiata</taxon>
        <taxon>Penaeoidea</taxon>
        <taxon>Penaeidae</taxon>
        <taxon>Penaeus</taxon>
    </lineage>
</organism>
<evidence type="ECO:0000256" key="3">
    <source>
        <dbReference type="ARBA" id="ARBA00019081"/>
    </source>
</evidence>
<dbReference type="Gene3D" id="1.10.8.60">
    <property type="match status" value="1"/>
</dbReference>
<feature type="region of interest" description="Disordered" evidence="13">
    <location>
        <begin position="433"/>
        <end position="508"/>
    </location>
</feature>
<comment type="caution">
    <text evidence="16">The sequence shown here is derived from an EMBL/GenBank/DDBJ whole genome shotgun (WGS) entry which is preliminary data.</text>
</comment>
<dbReference type="SMART" id="SM00439">
    <property type="entry name" value="BAH"/>
    <property type="match status" value="1"/>
</dbReference>
<dbReference type="InterPro" id="IPR001025">
    <property type="entry name" value="BAH_dom"/>
</dbReference>
<feature type="domain" description="BAH" evidence="15">
    <location>
        <begin position="50"/>
        <end position="188"/>
    </location>
</feature>
<evidence type="ECO:0000259" key="14">
    <source>
        <dbReference type="PROSITE" id="PS50157"/>
    </source>
</evidence>
<reference evidence="16 17" key="1">
    <citation type="submission" date="2018-04" db="EMBL/GenBank/DDBJ databases">
        <authorList>
            <person name="Zhang X."/>
            <person name="Yuan J."/>
            <person name="Li F."/>
            <person name="Xiang J."/>
        </authorList>
    </citation>
    <scope>NUCLEOTIDE SEQUENCE [LARGE SCALE GENOMIC DNA]</scope>
    <source>
        <tissue evidence="16">Muscle</tissue>
    </source>
</reference>
<dbReference type="GO" id="GO:0003688">
    <property type="term" value="F:DNA replication origin binding"/>
    <property type="evidence" value="ECO:0007669"/>
    <property type="project" value="TreeGrafter"/>
</dbReference>
<dbReference type="PANTHER" id="PTHR10763">
    <property type="entry name" value="CELL DIVISION CONTROL PROTEIN 6-RELATED"/>
    <property type="match status" value="1"/>
</dbReference>
<feature type="compositionally biased region" description="Basic residues" evidence="13">
    <location>
        <begin position="490"/>
        <end position="504"/>
    </location>
</feature>
<evidence type="ECO:0000256" key="7">
    <source>
        <dbReference type="ARBA" id="ARBA00022840"/>
    </source>
</evidence>
<feature type="compositionally biased region" description="Polar residues" evidence="13">
    <location>
        <begin position="301"/>
        <end position="321"/>
    </location>
</feature>
<evidence type="ECO:0000313" key="16">
    <source>
        <dbReference type="EMBL" id="ROT67570.1"/>
    </source>
</evidence>
<reference evidence="16 17" key="2">
    <citation type="submission" date="2019-01" db="EMBL/GenBank/DDBJ databases">
        <title>The decoding of complex shrimp genome reveals the adaptation for benthos swimmer, frequently molting mechanism and breeding impact on genome.</title>
        <authorList>
            <person name="Sun Y."/>
            <person name="Gao Y."/>
            <person name="Yu Y."/>
        </authorList>
    </citation>
    <scope>NUCLEOTIDE SEQUENCE [LARGE SCALE GENOMIC DNA]</scope>
    <source>
        <tissue evidence="16">Muscle</tissue>
    </source>
</reference>
<dbReference type="Pfam" id="PF09079">
    <property type="entry name" value="WHD_Cdc6"/>
    <property type="match status" value="1"/>
</dbReference>
<evidence type="ECO:0000313" key="17">
    <source>
        <dbReference type="Proteomes" id="UP000283509"/>
    </source>
</evidence>
<dbReference type="InterPro" id="IPR043151">
    <property type="entry name" value="BAH_sf"/>
</dbReference>
<evidence type="ECO:0000256" key="6">
    <source>
        <dbReference type="ARBA" id="ARBA00022741"/>
    </source>
</evidence>
<dbReference type="InterPro" id="IPR041083">
    <property type="entry name" value="AAA_lid_10"/>
</dbReference>
<dbReference type="GO" id="GO:0005524">
    <property type="term" value="F:ATP binding"/>
    <property type="evidence" value="ECO:0007669"/>
    <property type="project" value="UniProtKB-KW"/>
</dbReference>
<evidence type="ECO:0000256" key="10">
    <source>
        <dbReference type="ARBA" id="ARBA00023242"/>
    </source>
</evidence>
<dbReference type="OrthoDB" id="1926878at2759"/>